<dbReference type="AlphaFoldDB" id="A0A4Z0YAA6"/>
<comment type="caution">
    <text evidence="2">The sequence shown here is derived from an EMBL/GenBank/DDBJ whole genome shotgun (WGS) entry which is preliminary data.</text>
</comment>
<feature type="region of interest" description="Disordered" evidence="1">
    <location>
        <begin position="45"/>
        <end position="78"/>
    </location>
</feature>
<evidence type="ECO:0000313" key="2">
    <source>
        <dbReference type="EMBL" id="TGJ81149.1"/>
    </source>
</evidence>
<proteinExistence type="predicted"/>
<dbReference type="Proteomes" id="UP000297716">
    <property type="component" value="Unassembled WGS sequence"/>
</dbReference>
<dbReference type="EMBL" id="SKBN01000182">
    <property type="protein sequence ID" value="TGJ81149.1"/>
    <property type="molecule type" value="Genomic_DNA"/>
</dbReference>
<protein>
    <submittedName>
        <fullName evidence="2">Uncharacterized protein</fullName>
    </submittedName>
</protein>
<name>A0A4Z0YAA6_9PEZI</name>
<organism evidence="2 3">
    <name type="scientific">Xylaria hypoxylon</name>
    <dbReference type="NCBI Taxonomy" id="37992"/>
    <lineage>
        <taxon>Eukaryota</taxon>
        <taxon>Fungi</taxon>
        <taxon>Dikarya</taxon>
        <taxon>Ascomycota</taxon>
        <taxon>Pezizomycotina</taxon>
        <taxon>Sordariomycetes</taxon>
        <taxon>Xylariomycetidae</taxon>
        <taxon>Xylariales</taxon>
        <taxon>Xylariaceae</taxon>
        <taxon>Xylaria</taxon>
    </lineage>
</organism>
<sequence>MRRAGSKRSQCARNWGKNGEIVVTMARERWVGGVGARQQRRAQVEAEEECKSGQATLFSPGDGDNNNGDNDNGGDGTT</sequence>
<feature type="compositionally biased region" description="Low complexity" evidence="1">
    <location>
        <begin position="61"/>
        <end position="70"/>
    </location>
</feature>
<reference evidence="2 3" key="1">
    <citation type="submission" date="2019-03" db="EMBL/GenBank/DDBJ databases">
        <title>Draft genome sequence of Xylaria hypoxylon DSM 108379, a ubiquitous saprotrophic-parasitic fungi on hardwood.</title>
        <authorList>
            <person name="Buettner E."/>
            <person name="Leonhardt S."/>
            <person name="Gebauer A.M."/>
            <person name="Liers C."/>
            <person name="Hofrichter M."/>
            <person name="Kellner H."/>
        </authorList>
    </citation>
    <scope>NUCLEOTIDE SEQUENCE [LARGE SCALE GENOMIC DNA]</scope>
    <source>
        <strain evidence="2 3">DSM 108379</strain>
    </source>
</reference>
<evidence type="ECO:0000313" key="3">
    <source>
        <dbReference type="Proteomes" id="UP000297716"/>
    </source>
</evidence>
<gene>
    <name evidence="2" type="ORF">E0Z10_g7607</name>
</gene>
<accession>A0A4Z0YAA6</accession>
<keyword evidence="3" id="KW-1185">Reference proteome</keyword>
<evidence type="ECO:0000256" key="1">
    <source>
        <dbReference type="SAM" id="MobiDB-lite"/>
    </source>
</evidence>